<dbReference type="Proteomes" id="UP000810292">
    <property type="component" value="Unassembled WGS sequence"/>
</dbReference>
<comment type="caution">
    <text evidence="2">The sequence shown here is derived from an EMBL/GenBank/DDBJ whole genome shotgun (WGS) entry which is preliminary data.</text>
</comment>
<organism evidence="2 3">
    <name type="scientific">Candidatus Ornithospirochaeta stercoravium</name>
    <dbReference type="NCBI Taxonomy" id="2840897"/>
    <lineage>
        <taxon>Bacteria</taxon>
        <taxon>Pseudomonadati</taxon>
        <taxon>Spirochaetota</taxon>
        <taxon>Spirochaetia</taxon>
        <taxon>Spirochaetales</taxon>
        <taxon>Spirochaetaceae</taxon>
        <taxon>Spirochaetaceae incertae sedis</taxon>
        <taxon>Candidatus Ornithospirochaeta</taxon>
    </lineage>
</organism>
<dbReference type="InterPro" id="IPR043129">
    <property type="entry name" value="ATPase_NBD"/>
</dbReference>
<protein>
    <recommendedName>
        <fullName evidence="1">Ppx/GppA phosphatase N-terminal domain-containing protein</fullName>
    </recommendedName>
</protein>
<dbReference type="Pfam" id="PF02541">
    <property type="entry name" value="Ppx-GppA"/>
    <property type="match status" value="1"/>
</dbReference>
<dbReference type="EMBL" id="JADIMF010000135">
    <property type="protein sequence ID" value="MBO8469720.1"/>
    <property type="molecule type" value="Genomic_DNA"/>
</dbReference>
<evidence type="ECO:0000313" key="3">
    <source>
        <dbReference type="Proteomes" id="UP000810292"/>
    </source>
</evidence>
<dbReference type="PANTHER" id="PTHR30005">
    <property type="entry name" value="EXOPOLYPHOSPHATASE"/>
    <property type="match status" value="1"/>
</dbReference>
<gene>
    <name evidence="2" type="ORF">IAA72_08050</name>
</gene>
<dbReference type="Gene3D" id="3.30.420.150">
    <property type="entry name" value="Exopolyphosphatase. Domain 2"/>
    <property type="match status" value="1"/>
</dbReference>
<dbReference type="Gene3D" id="3.30.420.40">
    <property type="match status" value="1"/>
</dbReference>
<accession>A0A9D9ICP3</accession>
<proteinExistence type="predicted"/>
<evidence type="ECO:0000259" key="1">
    <source>
        <dbReference type="Pfam" id="PF02541"/>
    </source>
</evidence>
<dbReference type="PANTHER" id="PTHR30005:SF0">
    <property type="entry name" value="RETROGRADE REGULATION PROTEIN 2"/>
    <property type="match status" value="1"/>
</dbReference>
<dbReference type="InterPro" id="IPR003695">
    <property type="entry name" value="Ppx_GppA_N"/>
</dbReference>
<feature type="domain" description="Ppx/GppA phosphatase N-terminal" evidence="1">
    <location>
        <begin position="23"/>
        <end position="293"/>
    </location>
</feature>
<reference evidence="2" key="2">
    <citation type="journal article" date="2021" name="PeerJ">
        <title>Extensive microbial diversity within the chicken gut microbiome revealed by metagenomics and culture.</title>
        <authorList>
            <person name="Gilroy R."/>
            <person name="Ravi A."/>
            <person name="Getino M."/>
            <person name="Pursley I."/>
            <person name="Horton D.L."/>
            <person name="Alikhan N.F."/>
            <person name="Baker D."/>
            <person name="Gharbi K."/>
            <person name="Hall N."/>
            <person name="Watson M."/>
            <person name="Adriaenssens E.M."/>
            <person name="Foster-Nyarko E."/>
            <person name="Jarju S."/>
            <person name="Secka A."/>
            <person name="Antonio M."/>
            <person name="Oren A."/>
            <person name="Chaudhuri R.R."/>
            <person name="La Ragione R."/>
            <person name="Hildebrand F."/>
            <person name="Pallen M.J."/>
        </authorList>
    </citation>
    <scope>NUCLEOTIDE SEQUENCE</scope>
    <source>
        <strain evidence="2">14700</strain>
    </source>
</reference>
<dbReference type="SUPFAM" id="SSF53067">
    <property type="entry name" value="Actin-like ATPase domain"/>
    <property type="match status" value="2"/>
</dbReference>
<sequence length="299" mass="33125">MRLAVIDFSSVSISLLVADIGGEKSYRSVAGLRRSVSILDYMTHDGNLSQSGIEKCAEEVSYLCNAAENAGAERISIIATASMRIIKNRDEVRKRITEKAGVEVSVLSGRDEAYADYMANREYSALGHVLMLDIGGVSAELADLSDPKKKHMHSLPIGPVALMSLFPSIYPDSDDIKRIRKRIRKIFVKSEVYPCASFSRTVITGNDADALYRIYSDFYSLSPSGLHIMDRKKVKLLLKHLVSSDERSSLIVRNAPERGRTVLPAFALLYETMKHFSSDSAIVSPWGVKEGYLRILVEG</sequence>
<name>A0A9D9ICP3_9SPIO</name>
<evidence type="ECO:0000313" key="2">
    <source>
        <dbReference type="EMBL" id="MBO8469720.1"/>
    </source>
</evidence>
<reference evidence="2" key="1">
    <citation type="submission" date="2020-10" db="EMBL/GenBank/DDBJ databases">
        <authorList>
            <person name="Gilroy R."/>
        </authorList>
    </citation>
    <scope>NUCLEOTIDE SEQUENCE</scope>
    <source>
        <strain evidence="2">14700</strain>
    </source>
</reference>
<dbReference type="AlphaFoldDB" id="A0A9D9ICP3"/>
<dbReference type="InterPro" id="IPR050273">
    <property type="entry name" value="GppA/Ppx_hydrolase"/>
</dbReference>